<evidence type="ECO:0000313" key="2">
    <source>
        <dbReference type="EMBL" id="RHZ53317.1"/>
    </source>
</evidence>
<proteinExistence type="predicted"/>
<keyword evidence="1" id="KW-0472">Membrane</keyword>
<keyword evidence="1" id="KW-1133">Transmembrane helix</keyword>
<feature type="transmembrane region" description="Helical" evidence="1">
    <location>
        <begin position="124"/>
        <end position="143"/>
    </location>
</feature>
<reference evidence="2 3" key="1">
    <citation type="submission" date="2018-08" db="EMBL/GenBank/DDBJ databases">
        <title>Genome and evolution of the arbuscular mycorrhizal fungus Diversispora epigaea (formerly Glomus versiforme) and its bacterial endosymbionts.</title>
        <authorList>
            <person name="Sun X."/>
            <person name="Fei Z."/>
            <person name="Harrison M."/>
        </authorList>
    </citation>
    <scope>NUCLEOTIDE SEQUENCE [LARGE SCALE GENOMIC DNA]</scope>
    <source>
        <strain evidence="2 3">IT104</strain>
    </source>
</reference>
<evidence type="ECO:0000256" key="1">
    <source>
        <dbReference type="SAM" id="Phobius"/>
    </source>
</evidence>
<feature type="transmembrane region" description="Helical" evidence="1">
    <location>
        <begin position="150"/>
        <end position="168"/>
    </location>
</feature>
<keyword evidence="1" id="KW-0812">Transmembrane</keyword>
<keyword evidence="3" id="KW-1185">Reference proteome</keyword>
<gene>
    <name evidence="2" type="ORF">Glove_443g65</name>
</gene>
<evidence type="ECO:0000313" key="3">
    <source>
        <dbReference type="Proteomes" id="UP000266861"/>
    </source>
</evidence>
<organism evidence="2 3">
    <name type="scientific">Diversispora epigaea</name>
    <dbReference type="NCBI Taxonomy" id="1348612"/>
    <lineage>
        <taxon>Eukaryota</taxon>
        <taxon>Fungi</taxon>
        <taxon>Fungi incertae sedis</taxon>
        <taxon>Mucoromycota</taxon>
        <taxon>Glomeromycotina</taxon>
        <taxon>Glomeromycetes</taxon>
        <taxon>Diversisporales</taxon>
        <taxon>Diversisporaceae</taxon>
        <taxon>Diversispora</taxon>
    </lineage>
</organism>
<dbReference type="OrthoDB" id="2446850at2759"/>
<dbReference type="Proteomes" id="UP000266861">
    <property type="component" value="Unassembled WGS sequence"/>
</dbReference>
<protein>
    <submittedName>
        <fullName evidence="2">Uncharacterized protein</fullName>
    </submittedName>
</protein>
<feature type="transmembrane region" description="Helical" evidence="1">
    <location>
        <begin position="97"/>
        <end position="118"/>
    </location>
</feature>
<feature type="transmembrane region" description="Helical" evidence="1">
    <location>
        <begin position="36"/>
        <end position="58"/>
    </location>
</feature>
<sequence length="170" mass="19160">MWFIRYNVYYFILLATKKIMAIFTDKRAVDNTYLEAMFVALFTLFIIWAVGIVISELLRTKRDTSNTTNAPTVPPAERTDVISTNRMDSRSKKATNAVRDAFLMLTVAILTTLAGYGATKAAVILTWIFFGLVILLLLSILLADLIWITLIFQLLAFPLIIAILSLAFKD</sequence>
<accession>A0A397GRU7</accession>
<name>A0A397GRU7_9GLOM</name>
<comment type="caution">
    <text evidence="2">The sequence shown here is derived from an EMBL/GenBank/DDBJ whole genome shotgun (WGS) entry which is preliminary data.</text>
</comment>
<dbReference type="EMBL" id="PQFF01000390">
    <property type="protein sequence ID" value="RHZ53317.1"/>
    <property type="molecule type" value="Genomic_DNA"/>
</dbReference>
<feature type="transmembrane region" description="Helical" evidence="1">
    <location>
        <begin position="7"/>
        <end position="24"/>
    </location>
</feature>
<dbReference type="AlphaFoldDB" id="A0A397GRU7"/>